<feature type="signal peptide" evidence="2">
    <location>
        <begin position="1"/>
        <end position="22"/>
    </location>
</feature>
<dbReference type="RefSeq" id="WP_167940870.1">
    <property type="nucleotide sequence ID" value="NZ_JAATJA010000001.1"/>
</dbReference>
<feature type="compositionally biased region" description="Polar residues" evidence="1">
    <location>
        <begin position="169"/>
        <end position="180"/>
    </location>
</feature>
<accession>A0A846QRN9</accession>
<evidence type="ECO:0000256" key="1">
    <source>
        <dbReference type="SAM" id="MobiDB-lite"/>
    </source>
</evidence>
<feature type="compositionally biased region" description="Pro residues" evidence="1">
    <location>
        <begin position="105"/>
        <end position="117"/>
    </location>
</feature>
<gene>
    <name evidence="3" type="ORF">GGQ74_001494</name>
</gene>
<keyword evidence="2" id="KW-0732">Signal</keyword>
<feature type="region of interest" description="Disordered" evidence="1">
    <location>
        <begin position="98"/>
        <end position="260"/>
    </location>
</feature>
<feature type="chain" id="PRO_5032609021" evidence="2">
    <location>
        <begin position="23"/>
        <end position="575"/>
    </location>
</feature>
<evidence type="ECO:0000313" key="4">
    <source>
        <dbReference type="Proteomes" id="UP000580856"/>
    </source>
</evidence>
<evidence type="ECO:0000313" key="3">
    <source>
        <dbReference type="EMBL" id="NJB67854.1"/>
    </source>
</evidence>
<protein>
    <submittedName>
        <fullName evidence="3">Uncharacterized protein</fullName>
    </submittedName>
</protein>
<dbReference type="Proteomes" id="UP000580856">
    <property type="component" value="Unassembled WGS sequence"/>
</dbReference>
<reference evidence="3 4" key="1">
    <citation type="submission" date="2020-03" db="EMBL/GenBank/DDBJ databases">
        <title>Genomic Encyclopedia of Type Strains, Phase IV (KMG-IV): sequencing the most valuable type-strain genomes for metagenomic binning, comparative biology and taxonomic classification.</title>
        <authorList>
            <person name="Goeker M."/>
        </authorList>
    </citation>
    <scope>NUCLEOTIDE SEQUENCE [LARGE SCALE GENOMIC DNA]</scope>
    <source>
        <strain evidence="3 4">DSM 24233</strain>
    </source>
</reference>
<feature type="compositionally biased region" description="Low complexity" evidence="1">
    <location>
        <begin position="245"/>
        <end position="260"/>
    </location>
</feature>
<feature type="region of interest" description="Disordered" evidence="1">
    <location>
        <begin position="313"/>
        <end position="345"/>
    </location>
</feature>
<feature type="compositionally biased region" description="Low complexity" evidence="1">
    <location>
        <begin position="284"/>
        <end position="296"/>
    </location>
</feature>
<comment type="caution">
    <text evidence="3">The sequence shown here is derived from an EMBL/GenBank/DDBJ whole genome shotgun (WGS) entry which is preliminary data.</text>
</comment>
<dbReference type="AlphaFoldDB" id="A0A846QRN9"/>
<keyword evidence="4" id="KW-1185">Reference proteome</keyword>
<feature type="compositionally biased region" description="Basic and acidic residues" evidence="1">
    <location>
        <begin position="119"/>
        <end position="132"/>
    </location>
</feature>
<feature type="compositionally biased region" description="Low complexity" evidence="1">
    <location>
        <begin position="134"/>
        <end position="148"/>
    </location>
</feature>
<proteinExistence type="predicted"/>
<evidence type="ECO:0000256" key="2">
    <source>
        <dbReference type="SAM" id="SignalP"/>
    </source>
</evidence>
<feature type="region of interest" description="Disordered" evidence="1">
    <location>
        <begin position="284"/>
        <end position="303"/>
    </location>
</feature>
<organism evidence="3 4">
    <name type="scientific">Desulfobaculum xiamenense</name>
    <dbReference type="NCBI Taxonomy" id="995050"/>
    <lineage>
        <taxon>Bacteria</taxon>
        <taxon>Pseudomonadati</taxon>
        <taxon>Thermodesulfobacteriota</taxon>
        <taxon>Desulfovibrionia</taxon>
        <taxon>Desulfovibrionales</taxon>
        <taxon>Desulfovibrionaceae</taxon>
        <taxon>Desulfobaculum</taxon>
    </lineage>
</organism>
<dbReference type="EMBL" id="JAATJA010000001">
    <property type="protein sequence ID" value="NJB67854.1"/>
    <property type="molecule type" value="Genomic_DNA"/>
</dbReference>
<feature type="compositionally biased region" description="Polar residues" evidence="1">
    <location>
        <begin position="150"/>
        <end position="161"/>
    </location>
</feature>
<sequence length="575" mass="59549">MRTPRIVTLALLIATILPAVPAAGGDSDHVDWKAVARERKASPDIDWDKLLSRERTATDRVDWKSLMKSPGPGANTPTAKTTGQIPIAATPKAPAIAPPAAVAPVPGPTAPKAPTPPADMDKRYRIRSDGGKHTTPQATPPVAATPAPEMSQQHRSVTTPATDAGMLTDTPSAPQPNTLQPVAPQTVAPSTVKPQAVAPSAGQPCTPAAQTHAPTPKAAPAPSLSTAPTPTATPEPAPPAGEQVPRSVTPTPTPSSAHPAAIADAQAEAPAPAPMATVTATATPAPTAADSDTTAAAEEHASVEPPLEVVTLAPSKSPVQPPAQAAAPETDFHPYSPACSPSDTRIAPPAPPVALVAAVSPTRTPKTARPAPQPIRLFDDAAIDRLVLLALHDKDDQMAQDGTPARSMILTKWTGDARVRILGARDDRERAMVADAVERINAVLKETVSISLRVTEFEPNISVFLLDGGDGLDGYTRNTYAPDQSIESANVVLYRDAATPRTILRETLRALGVTGCVPGAGDSVFSTACTSVQKRSCELPDADANALRLMYHPSLKPGMDAAQLRAAAARLVAER</sequence>
<name>A0A846QRN9_9BACT</name>
<feature type="compositionally biased region" description="Low complexity" evidence="1">
    <location>
        <begin position="204"/>
        <end position="230"/>
    </location>
</feature>
<feature type="compositionally biased region" description="Low complexity" evidence="1">
    <location>
        <begin position="313"/>
        <end position="328"/>
    </location>
</feature>